<protein>
    <submittedName>
        <fullName evidence="2">Alpha/beta hydrolase</fullName>
    </submittedName>
</protein>
<gene>
    <name evidence="2" type="ORF">ALO52_01179</name>
</gene>
<dbReference type="SUPFAM" id="SSF53474">
    <property type="entry name" value="alpha/beta-Hydrolases"/>
    <property type="match status" value="1"/>
</dbReference>
<dbReference type="InterPro" id="IPR017208">
    <property type="entry name" value="UCP037442_abhydr"/>
</dbReference>
<dbReference type="InterPro" id="IPR022742">
    <property type="entry name" value="Hydrolase_4"/>
</dbReference>
<dbReference type="AlphaFoldDB" id="A0A0Q0CUV7"/>
<dbReference type="InterPro" id="IPR029058">
    <property type="entry name" value="AB_hydrolase_fold"/>
</dbReference>
<dbReference type="Gene3D" id="3.40.50.1820">
    <property type="entry name" value="alpha/beta hydrolase"/>
    <property type="match status" value="1"/>
</dbReference>
<evidence type="ECO:0000259" key="1">
    <source>
        <dbReference type="Pfam" id="PF12146"/>
    </source>
</evidence>
<dbReference type="InterPro" id="IPR051044">
    <property type="entry name" value="MAG_DAG_Lipase"/>
</dbReference>
<name>A0A0Q0CUV7_9PSED</name>
<dbReference type="Proteomes" id="UP000050562">
    <property type="component" value="Unassembled WGS sequence"/>
</dbReference>
<dbReference type="PIRSF" id="PIRSF037442">
    <property type="entry name" value="UCP037442_abhydr"/>
    <property type="match status" value="1"/>
</dbReference>
<accession>A0A0Q0CUV7</accession>
<dbReference type="PATRIC" id="fig|251707.3.peg.1529"/>
<feature type="domain" description="Serine aminopeptidase S33" evidence="1">
    <location>
        <begin position="27"/>
        <end position="288"/>
    </location>
</feature>
<evidence type="ECO:0000313" key="2">
    <source>
        <dbReference type="EMBL" id="KPY30447.1"/>
    </source>
</evidence>
<dbReference type="Pfam" id="PF12146">
    <property type="entry name" value="Hydrolase_4"/>
    <property type="match status" value="1"/>
</dbReference>
<dbReference type="EMBL" id="LJRC01000275">
    <property type="protein sequence ID" value="KPY30447.1"/>
    <property type="molecule type" value="Genomic_DNA"/>
</dbReference>
<evidence type="ECO:0000313" key="3">
    <source>
        <dbReference type="Proteomes" id="UP000050562"/>
    </source>
</evidence>
<dbReference type="PANTHER" id="PTHR11614">
    <property type="entry name" value="PHOSPHOLIPASE-RELATED"/>
    <property type="match status" value="1"/>
</dbReference>
<comment type="caution">
    <text evidence="2">The sequence shown here is derived from an EMBL/GenBank/DDBJ whole genome shotgun (WGS) entry which is preliminary data.</text>
</comment>
<keyword evidence="2" id="KW-0378">Hydrolase</keyword>
<dbReference type="RefSeq" id="WP_057410996.1">
    <property type="nucleotide sequence ID" value="NZ_LJRC01000275.1"/>
</dbReference>
<dbReference type="GO" id="GO:0016787">
    <property type="term" value="F:hydrolase activity"/>
    <property type="evidence" value="ECO:0007669"/>
    <property type="project" value="UniProtKB-KW"/>
</dbReference>
<proteinExistence type="predicted"/>
<reference evidence="2 3" key="1">
    <citation type="submission" date="2015-09" db="EMBL/GenBank/DDBJ databases">
        <title>Genome announcement of multiple Pseudomonas syringae strains.</title>
        <authorList>
            <person name="Thakur S."/>
            <person name="Wang P.W."/>
            <person name="Gong Y."/>
            <person name="Weir B.S."/>
            <person name="Guttman D.S."/>
        </authorList>
    </citation>
    <scope>NUCLEOTIDE SEQUENCE [LARGE SCALE GENOMIC DNA]</scope>
    <source>
        <strain evidence="2 3">ICMP3956</strain>
    </source>
</reference>
<sequence length="314" mass="34788">MKHETFWLDASDHCRLYVNAWLPDTTPLAVVMLAHGMAEHSGRYGRLGAALSAAGIALYAHDQRGHGRTALQGRLGHFANEDGWSKVVDDLATLSQSIGQRHAGAALLLLGHSMGSYIAQTYLMHHSASLQGAILSGSNFRPASFYRNARLVARFERLRQGRKGRSALIEWLSFGSFNKAFKPSRTCFDWLSRDPDEVEKYIQDPLCGFRCTNQLWADMLGGLQKISEPSNMAQIDSNLPLLIIGGECDPVSAGKRLKDLADALAGAGHQVLQLNVYPQARHELLNDINRDEVTQDLLDWLKYALDQPGPRRAE</sequence>
<organism evidence="2 3">
    <name type="scientific">Pseudomonas syringae pv. primulae</name>
    <dbReference type="NCBI Taxonomy" id="251707"/>
    <lineage>
        <taxon>Bacteria</taxon>
        <taxon>Pseudomonadati</taxon>
        <taxon>Pseudomonadota</taxon>
        <taxon>Gammaproteobacteria</taxon>
        <taxon>Pseudomonadales</taxon>
        <taxon>Pseudomonadaceae</taxon>
        <taxon>Pseudomonas</taxon>
    </lineage>
</organism>